<keyword evidence="2" id="KW-1185">Reference proteome</keyword>
<organism evidence="1 2">
    <name type="scientific">Funneliformis geosporum</name>
    <dbReference type="NCBI Taxonomy" id="1117311"/>
    <lineage>
        <taxon>Eukaryota</taxon>
        <taxon>Fungi</taxon>
        <taxon>Fungi incertae sedis</taxon>
        <taxon>Mucoromycota</taxon>
        <taxon>Glomeromycotina</taxon>
        <taxon>Glomeromycetes</taxon>
        <taxon>Glomerales</taxon>
        <taxon>Glomeraceae</taxon>
        <taxon>Funneliformis</taxon>
    </lineage>
</organism>
<dbReference type="OrthoDB" id="2434387at2759"/>
<dbReference type="Proteomes" id="UP001153678">
    <property type="component" value="Unassembled WGS sequence"/>
</dbReference>
<evidence type="ECO:0000313" key="1">
    <source>
        <dbReference type="EMBL" id="CAI2201348.1"/>
    </source>
</evidence>
<comment type="caution">
    <text evidence="1">The sequence shown here is derived from an EMBL/GenBank/DDBJ whole genome shotgun (WGS) entry which is preliminary data.</text>
</comment>
<gene>
    <name evidence="1" type="ORF">FWILDA_LOCUS20021</name>
</gene>
<dbReference type="EMBL" id="CAMKVN010027271">
    <property type="protein sequence ID" value="CAI2201348.1"/>
    <property type="molecule type" value="Genomic_DNA"/>
</dbReference>
<evidence type="ECO:0000313" key="2">
    <source>
        <dbReference type="Proteomes" id="UP001153678"/>
    </source>
</evidence>
<protein>
    <submittedName>
        <fullName evidence="1">16375_t:CDS:1</fullName>
    </submittedName>
</protein>
<dbReference type="AlphaFoldDB" id="A0A9W4TDD7"/>
<sequence>SSNTFFIMSITTSTINVRGNLSTSDDIPYTKYFELCSYDNWSLHHYVSLIIDNYKFARKDRTHQVFFMTLESINKNSSISQDIRDIAQNLIKNRKPGTCTYWMRSSRNHASTEMDA</sequence>
<feature type="non-terminal residue" evidence="1">
    <location>
        <position position="1"/>
    </location>
</feature>
<reference evidence="1" key="1">
    <citation type="submission" date="2022-08" db="EMBL/GenBank/DDBJ databases">
        <authorList>
            <person name="Kallberg Y."/>
            <person name="Tangrot J."/>
            <person name="Rosling A."/>
        </authorList>
    </citation>
    <scope>NUCLEOTIDE SEQUENCE</scope>
    <source>
        <strain evidence="1">Wild A</strain>
    </source>
</reference>
<proteinExistence type="predicted"/>
<accession>A0A9W4TDD7</accession>
<feature type="non-terminal residue" evidence="1">
    <location>
        <position position="116"/>
    </location>
</feature>
<name>A0A9W4TDD7_9GLOM</name>